<organism evidence="5 6">
    <name type="scientific">Tepidibacillus decaturensis</name>
    <dbReference type="NCBI Taxonomy" id="1413211"/>
    <lineage>
        <taxon>Bacteria</taxon>
        <taxon>Bacillati</taxon>
        <taxon>Bacillota</taxon>
        <taxon>Bacilli</taxon>
        <taxon>Bacillales</taxon>
        <taxon>Bacillaceae</taxon>
        <taxon>Tepidibacillus</taxon>
    </lineage>
</organism>
<dbReference type="Pfam" id="PF02626">
    <property type="entry name" value="CT_A_B"/>
    <property type="match status" value="1"/>
</dbReference>
<name>A0A135L1W2_9BACI</name>
<dbReference type="PANTHER" id="PTHR43309">
    <property type="entry name" value="5-OXOPROLINASE SUBUNIT C"/>
    <property type="match status" value="1"/>
</dbReference>
<dbReference type="GO" id="GO:0005524">
    <property type="term" value="F:ATP binding"/>
    <property type="evidence" value="ECO:0007669"/>
    <property type="project" value="UniProtKB-KW"/>
</dbReference>
<dbReference type="InterPro" id="IPR003778">
    <property type="entry name" value="CT_A_B"/>
</dbReference>
<keyword evidence="3" id="KW-0067">ATP-binding</keyword>
<dbReference type="InterPro" id="IPR029000">
    <property type="entry name" value="Cyclophilin-like_dom_sf"/>
</dbReference>
<dbReference type="OrthoDB" id="9782422at2"/>
<evidence type="ECO:0000313" key="5">
    <source>
        <dbReference type="EMBL" id="KXG42946.1"/>
    </source>
</evidence>
<evidence type="ECO:0000256" key="3">
    <source>
        <dbReference type="ARBA" id="ARBA00022840"/>
    </source>
</evidence>
<dbReference type="EMBL" id="LSKU01000001">
    <property type="protein sequence ID" value="KXG42946.1"/>
    <property type="molecule type" value="Genomic_DNA"/>
</dbReference>
<comment type="caution">
    <text evidence="5">The sequence shown here is derived from an EMBL/GenBank/DDBJ whole genome shotgun (WGS) entry which is preliminary data.</text>
</comment>
<gene>
    <name evidence="5" type="ORF">U473_02070</name>
</gene>
<dbReference type="STRING" id="1413211.U473_02070"/>
<evidence type="ECO:0000313" key="6">
    <source>
        <dbReference type="Proteomes" id="UP000070352"/>
    </source>
</evidence>
<keyword evidence="1" id="KW-0547">Nucleotide-binding</keyword>
<protein>
    <submittedName>
        <fullName evidence="5">KipI antagonist</fullName>
    </submittedName>
</protein>
<dbReference type="AlphaFoldDB" id="A0A135L1W2"/>
<evidence type="ECO:0000259" key="4">
    <source>
        <dbReference type="SMART" id="SM00797"/>
    </source>
</evidence>
<feature type="domain" description="Carboxyltransferase" evidence="4">
    <location>
        <begin position="27"/>
        <end position="307"/>
    </location>
</feature>
<dbReference type="Gene3D" id="2.40.100.10">
    <property type="entry name" value="Cyclophilin-like"/>
    <property type="match status" value="1"/>
</dbReference>
<dbReference type="GO" id="GO:0016787">
    <property type="term" value="F:hydrolase activity"/>
    <property type="evidence" value="ECO:0007669"/>
    <property type="project" value="UniProtKB-KW"/>
</dbReference>
<accession>A0A135L1W2</accession>
<keyword evidence="6" id="KW-1185">Reference proteome</keyword>
<evidence type="ECO:0000256" key="1">
    <source>
        <dbReference type="ARBA" id="ARBA00022741"/>
    </source>
</evidence>
<reference evidence="5 6" key="1">
    <citation type="submission" date="2016-02" db="EMBL/GenBank/DDBJ databases">
        <title>Draft Genome for Tepidibacillus decaturensis nov. sp. Strain Z9, an Anaerobic, Moderately Thermophilic and Heterotrophic Bacterium from Deep Subsurface of the Illinois Basin, USA.</title>
        <authorList>
            <person name="Dong Y."/>
            <person name="Chang J.Y."/>
            <person name="Sanford R."/>
            <person name="Fouke B.W."/>
        </authorList>
    </citation>
    <scope>NUCLEOTIDE SEQUENCE [LARGE SCALE GENOMIC DNA]</scope>
    <source>
        <strain evidence="5 6">Z9</strain>
    </source>
</reference>
<dbReference type="PANTHER" id="PTHR43309:SF5">
    <property type="entry name" value="5-OXOPROLINASE SUBUNIT C"/>
    <property type="match status" value="1"/>
</dbReference>
<keyword evidence="2" id="KW-0378">Hydrolase</keyword>
<dbReference type="SUPFAM" id="SSF50891">
    <property type="entry name" value="Cyclophilin-like"/>
    <property type="match status" value="1"/>
</dbReference>
<sequence>MSKPLLKVIKPGLLTTVQDLGRLGYQQYGIVAAGVMDAFSMQIGNLLVGNPRNEAVLEISIIGPTLQALDDMLLAICGGNLFPTVDGKKIDMWKSFILKKGQILSFGAPVEGARAYLSIAGGFDIPIVMGSKSTYIKAGIGGYKGRALQKDDILFGKGILEKRYVGRLLHYDEIPTYKSEIHARVILGPHLNYFTEEGIQIFLTQTFEISSQSDRMGYRLNGPQITHLSTADIISDAIPFGGIQVPSNGHPIVLMADRQTTGGYTRIATVISVDLPLLAQALPGHTIRFSSISVEEAQVLYKKRENLFYTLSLLA</sequence>
<dbReference type="SMART" id="SM00797">
    <property type="entry name" value="AHS2"/>
    <property type="match status" value="1"/>
</dbReference>
<proteinExistence type="predicted"/>
<dbReference type="NCBIfam" id="TIGR00724">
    <property type="entry name" value="urea_amlyse_rel"/>
    <property type="match status" value="1"/>
</dbReference>
<dbReference type="Proteomes" id="UP000070352">
    <property type="component" value="Unassembled WGS sequence"/>
</dbReference>
<dbReference type="RefSeq" id="WP_068722874.1">
    <property type="nucleotide sequence ID" value="NZ_LSKU01000001.1"/>
</dbReference>
<evidence type="ECO:0000256" key="2">
    <source>
        <dbReference type="ARBA" id="ARBA00022801"/>
    </source>
</evidence>
<dbReference type="InterPro" id="IPR052708">
    <property type="entry name" value="PxpC"/>
</dbReference>